<feature type="transmembrane region" description="Helical" evidence="1">
    <location>
        <begin position="180"/>
        <end position="202"/>
    </location>
</feature>
<dbReference type="AlphaFoldDB" id="A0A9X2Z4E4"/>
<feature type="transmembrane region" description="Helical" evidence="1">
    <location>
        <begin position="231"/>
        <end position="252"/>
    </location>
</feature>
<protein>
    <submittedName>
        <fullName evidence="2">CbtA family protein</fullName>
    </submittedName>
</protein>
<keyword evidence="1" id="KW-0472">Membrane</keyword>
<keyword evidence="1" id="KW-1133">Transmembrane helix</keyword>
<dbReference type="Pfam" id="PF09490">
    <property type="entry name" value="CbtA"/>
    <property type="match status" value="1"/>
</dbReference>
<keyword evidence="3" id="KW-1185">Reference proteome</keyword>
<feature type="transmembrane region" description="Helical" evidence="1">
    <location>
        <begin position="148"/>
        <end position="168"/>
    </location>
</feature>
<dbReference type="InterPro" id="IPR012666">
    <property type="entry name" value="CbtA_put"/>
</dbReference>
<dbReference type="EMBL" id="JACKVK010000009">
    <property type="protein sequence ID" value="MCV7422261.1"/>
    <property type="molecule type" value="Genomic_DNA"/>
</dbReference>
<evidence type="ECO:0000256" key="1">
    <source>
        <dbReference type="SAM" id="Phobius"/>
    </source>
</evidence>
<proteinExistence type="predicted"/>
<keyword evidence="1" id="KW-0812">Transmembrane</keyword>
<evidence type="ECO:0000313" key="2">
    <source>
        <dbReference type="EMBL" id="MCV7422261.1"/>
    </source>
</evidence>
<name>A0A9X2Z4E4_9MYCO</name>
<feature type="transmembrane region" description="Helical" evidence="1">
    <location>
        <begin position="74"/>
        <end position="97"/>
    </location>
</feature>
<organism evidence="2 3">
    <name type="scientific">Mycobacterium yunnanensis</name>
    <dbReference type="NCBI Taxonomy" id="368477"/>
    <lineage>
        <taxon>Bacteria</taxon>
        <taxon>Bacillati</taxon>
        <taxon>Actinomycetota</taxon>
        <taxon>Actinomycetes</taxon>
        <taxon>Mycobacteriales</taxon>
        <taxon>Mycobacteriaceae</taxon>
        <taxon>Mycobacterium</taxon>
    </lineage>
</organism>
<comment type="caution">
    <text evidence="2">The sequence shown here is derived from an EMBL/GenBank/DDBJ whole genome shotgun (WGS) entry which is preliminary data.</text>
</comment>
<reference evidence="2" key="1">
    <citation type="submission" date="2020-07" db="EMBL/GenBank/DDBJ databases">
        <authorList>
            <person name="Pettersson B.M.F."/>
            <person name="Behra P.R.K."/>
            <person name="Ramesh M."/>
            <person name="Das S."/>
            <person name="Dasgupta S."/>
            <person name="Kirsebom L.A."/>
        </authorList>
    </citation>
    <scope>NUCLEOTIDE SEQUENCE</scope>
    <source>
        <strain evidence="2">DSM 44838</strain>
    </source>
</reference>
<reference evidence="2" key="2">
    <citation type="journal article" date="2022" name="BMC Genomics">
        <title>Comparative genome analysis of mycobacteria focusing on tRNA and non-coding RNA.</title>
        <authorList>
            <person name="Behra P.R.K."/>
            <person name="Pettersson B.M.F."/>
            <person name="Ramesh M."/>
            <person name="Das S."/>
            <person name="Dasgupta S."/>
            <person name="Kirsebom L.A."/>
        </authorList>
    </citation>
    <scope>NUCLEOTIDE SEQUENCE</scope>
    <source>
        <strain evidence="2">DSM 44838</strain>
    </source>
</reference>
<dbReference type="RefSeq" id="WP_263997100.1">
    <property type="nucleotide sequence ID" value="NZ_JACKVK010000009.1"/>
</dbReference>
<feature type="transmembrane region" description="Helical" evidence="1">
    <location>
        <begin position="109"/>
        <end position="128"/>
    </location>
</feature>
<accession>A0A9X2Z4E4</accession>
<evidence type="ECO:0000313" key="3">
    <source>
        <dbReference type="Proteomes" id="UP001141629"/>
    </source>
</evidence>
<sequence length="269" mass="28194">MEKRIIGRGLLAGAVAGVLAFVFAKIFLEPVIGRAIDFEDGTSAAHEAMEMGASGGHSHGEGGELFSRGIQSTVGMGFGVLLFAVAMGALFAVVFAVAYGRVGNVSARVLSVLVAAAMLVSLWIVPALKYPPNPPATSEDSTIFQRSMLYLLMVGLSALLMVAAVYLARQLVPKLGAWNATLVGGASYLVTVFVVMAVLPSIDETPGPMVNGAGTIVFPGFPAVDFYEFRLYTFLTQLIVWTTIGLVFATSISKVLDGRRSEPSANAAA</sequence>
<dbReference type="Proteomes" id="UP001141629">
    <property type="component" value="Unassembled WGS sequence"/>
</dbReference>
<gene>
    <name evidence="2" type="ORF">H7K45_17070</name>
</gene>